<keyword evidence="2" id="KW-1133">Transmembrane helix</keyword>
<keyword evidence="1" id="KW-0175">Coiled coil</keyword>
<gene>
    <name evidence="3" type="ORF">OXH55_19320</name>
</gene>
<feature type="transmembrane region" description="Helical" evidence="2">
    <location>
        <begin position="12"/>
        <end position="31"/>
    </location>
</feature>
<evidence type="ECO:0000313" key="3">
    <source>
        <dbReference type="EMBL" id="MCY6372745.1"/>
    </source>
</evidence>
<organism evidence="3 4">
    <name type="scientific">Clostridium ganghwense</name>
    <dbReference type="NCBI Taxonomy" id="312089"/>
    <lineage>
        <taxon>Bacteria</taxon>
        <taxon>Bacillati</taxon>
        <taxon>Bacillota</taxon>
        <taxon>Clostridia</taxon>
        <taxon>Eubacteriales</taxon>
        <taxon>Clostridiaceae</taxon>
        <taxon>Clostridium</taxon>
    </lineage>
</organism>
<keyword evidence="2" id="KW-0812">Transmembrane</keyword>
<feature type="coiled-coil region" evidence="1">
    <location>
        <begin position="36"/>
        <end position="77"/>
    </location>
</feature>
<dbReference type="Proteomes" id="UP001079657">
    <property type="component" value="Unassembled WGS sequence"/>
</dbReference>
<comment type="caution">
    <text evidence="3">The sequence shown here is derived from an EMBL/GenBank/DDBJ whole genome shotgun (WGS) entry which is preliminary data.</text>
</comment>
<keyword evidence="2" id="KW-0472">Membrane</keyword>
<evidence type="ECO:0000313" key="4">
    <source>
        <dbReference type="Proteomes" id="UP001079657"/>
    </source>
</evidence>
<proteinExistence type="predicted"/>
<name>A0ABT4CUI4_9CLOT</name>
<reference evidence="3" key="1">
    <citation type="submission" date="2022-12" db="EMBL/GenBank/DDBJ databases">
        <authorList>
            <person name="Wang J."/>
        </authorList>
    </citation>
    <scope>NUCLEOTIDE SEQUENCE</scope>
    <source>
        <strain evidence="3">HY-42-06</strain>
    </source>
</reference>
<dbReference type="EMBL" id="JAPQES010000011">
    <property type="protein sequence ID" value="MCY6372745.1"/>
    <property type="molecule type" value="Genomic_DNA"/>
</dbReference>
<accession>A0ABT4CUI4</accession>
<evidence type="ECO:0000256" key="1">
    <source>
        <dbReference type="SAM" id="Coils"/>
    </source>
</evidence>
<evidence type="ECO:0000256" key="2">
    <source>
        <dbReference type="SAM" id="Phobius"/>
    </source>
</evidence>
<dbReference type="RefSeq" id="WP_268051807.1">
    <property type="nucleotide sequence ID" value="NZ_JAPQES010000011.1"/>
</dbReference>
<sequence length="86" mass="9946">MRNRKLRRKTRSINIILTSSITIIALFINFFNGPKLKEYNAQNNTLKNELQALKETNSSLTSENSKLTKNHSEIEKKIIELTKIAK</sequence>
<protein>
    <submittedName>
        <fullName evidence="3">Uncharacterized protein</fullName>
    </submittedName>
</protein>
<keyword evidence="4" id="KW-1185">Reference proteome</keyword>